<dbReference type="Pfam" id="PF02826">
    <property type="entry name" value="2-Hacid_dh_C"/>
    <property type="match status" value="1"/>
</dbReference>
<dbReference type="EMBL" id="SDHZ01000002">
    <property type="protein sequence ID" value="RXK83369.1"/>
    <property type="molecule type" value="Genomic_DNA"/>
</dbReference>
<dbReference type="RefSeq" id="WP_129004422.1">
    <property type="nucleotide sequence ID" value="NZ_SDHZ01000002.1"/>
</dbReference>
<keyword evidence="3" id="KW-0560">Oxidoreductase</keyword>
<gene>
    <name evidence="6" type="ORF">ESB13_14825</name>
</gene>
<evidence type="ECO:0000313" key="6">
    <source>
        <dbReference type="EMBL" id="RXK83369.1"/>
    </source>
</evidence>
<dbReference type="PANTHER" id="PTHR43026">
    <property type="entry name" value="2-HYDROXYACID DEHYDROGENASE HOMOLOG 1-RELATED"/>
    <property type="match status" value="1"/>
</dbReference>
<feature type="domain" description="D-isomer specific 2-hydroxyacid dehydrogenase NAD-binding" evidence="5">
    <location>
        <begin position="108"/>
        <end position="288"/>
    </location>
</feature>
<dbReference type="GO" id="GO:0051287">
    <property type="term" value="F:NAD binding"/>
    <property type="evidence" value="ECO:0007669"/>
    <property type="project" value="InterPro"/>
</dbReference>
<dbReference type="Gene3D" id="3.40.50.720">
    <property type="entry name" value="NAD(P)-binding Rossmann-like Domain"/>
    <property type="match status" value="2"/>
</dbReference>
<dbReference type="Pfam" id="PF00389">
    <property type="entry name" value="2-Hacid_dh"/>
    <property type="match status" value="1"/>
</dbReference>
<dbReference type="InterPro" id="IPR036291">
    <property type="entry name" value="NAD(P)-bd_dom_sf"/>
</dbReference>
<protein>
    <submittedName>
        <fullName evidence="6">Hydroxyacid dehydrogenase</fullName>
    </submittedName>
</protein>
<feature type="domain" description="D-isomer specific 2-hydroxyacid dehydrogenase catalytic" evidence="4">
    <location>
        <begin position="5"/>
        <end position="306"/>
    </location>
</feature>
<dbReference type="InterPro" id="IPR006140">
    <property type="entry name" value="D-isomer_DH_NAD-bd"/>
</dbReference>
<dbReference type="OrthoDB" id="9777288at2"/>
<comment type="caution">
    <text evidence="6">The sequence shown here is derived from an EMBL/GenBank/DDBJ whole genome shotgun (WGS) entry which is preliminary data.</text>
</comment>
<dbReference type="InterPro" id="IPR006139">
    <property type="entry name" value="D-isomer_2_OHA_DH_cat_dom"/>
</dbReference>
<organism evidence="6 7">
    <name type="scientific">Filimonas effusa</name>
    <dbReference type="NCBI Taxonomy" id="2508721"/>
    <lineage>
        <taxon>Bacteria</taxon>
        <taxon>Pseudomonadati</taxon>
        <taxon>Bacteroidota</taxon>
        <taxon>Chitinophagia</taxon>
        <taxon>Chitinophagales</taxon>
        <taxon>Chitinophagaceae</taxon>
        <taxon>Filimonas</taxon>
    </lineage>
</organism>
<dbReference type="SUPFAM" id="SSF51735">
    <property type="entry name" value="NAD(P)-binding Rossmann-fold domains"/>
    <property type="match status" value="1"/>
</dbReference>
<name>A0A4Q1D4M5_9BACT</name>
<reference evidence="6 7" key="1">
    <citation type="submission" date="2019-01" db="EMBL/GenBank/DDBJ databases">
        <title>Filimonas sp. strain TTM-71.</title>
        <authorList>
            <person name="Chen W.-M."/>
        </authorList>
    </citation>
    <scope>NUCLEOTIDE SEQUENCE [LARGE SCALE GENOMIC DNA]</scope>
    <source>
        <strain evidence="6 7">TTM-71</strain>
    </source>
</reference>
<proteinExistence type="inferred from homology"/>
<evidence type="ECO:0000256" key="2">
    <source>
        <dbReference type="ARBA" id="ARBA00023027"/>
    </source>
</evidence>
<keyword evidence="7" id="KW-1185">Reference proteome</keyword>
<evidence type="ECO:0000256" key="1">
    <source>
        <dbReference type="ARBA" id="ARBA00005854"/>
    </source>
</evidence>
<comment type="similarity">
    <text evidence="1 3">Belongs to the D-isomer specific 2-hydroxyacid dehydrogenase family.</text>
</comment>
<accession>A0A4Q1D4M5</accession>
<dbReference type="AlphaFoldDB" id="A0A4Q1D4M5"/>
<sequence length="310" mass="33799">MRPKVIVTAKVHPYLADTLEKNGYEVLYTPAITYDELGVAIADVTGLIVTTRLTIDKNILDKAGQLKWIGRLGSGMELIDVPYAESKGITCVSSPEGNRNAVGEHMLGTLLSLMNKLHTSFDEVKNGLWLRDENRGTELSGKTVGIIGFGNTGGAFAKLLSGFDVTILAYDKYKFGFAGGNVHEASAEQLARYADVVSLHLPLTEETHHFANDAFFASLQQKPYFLTACRGKVTDTAALIRALDKGLIRAAGVDVIENEKLATHTPEQKAQLEQLCSFPQVMVTPHIAGYSHEAYFKMAKVVLDKLDILG</sequence>
<evidence type="ECO:0000259" key="5">
    <source>
        <dbReference type="Pfam" id="PF02826"/>
    </source>
</evidence>
<dbReference type="PANTHER" id="PTHR43026:SF1">
    <property type="entry name" value="2-HYDROXYACID DEHYDROGENASE HOMOLOG 1-RELATED"/>
    <property type="match status" value="1"/>
</dbReference>
<dbReference type="GO" id="GO:0008720">
    <property type="term" value="F:D-lactate dehydrogenase (NAD+) activity"/>
    <property type="evidence" value="ECO:0007669"/>
    <property type="project" value="TreeGrafter"/>
</dbReference>
<dbReference type="InterPro" id="IPR058205">
    <property type="entry name" value="D-LDH-like"/>
</dbReference>
<evidence type="ECO:0000256" key="3">
    <source>
        <dbReference type="RuleBase" id="RU003719"/>
    </source>
</evidence>
<evidence type="ECO:0000259" key="4">
    <source>
        <dbReference type="Pfam" id="PF00389"/>
    </source>
</evidence>
<dbReference type="Proteomes" id="UP000290545">
    <property type="component" value="Unassembled WGS sequence"/>
</dbReference>
<dbReference type="SUPFAM" id="SSF52283">
    <property type="entry name" value="Formate/glycerate dehydrogenase catalytic domain-like"/>
    <property type="match status" value="1"/>
</dbReference>
<evidence type="ECO:0000313" key="7">
    <source>
        <dbReference type="Proteomes" id="UP000290545"/>
    </source>
</evidence>
<keyword evidence="2" id="KW-0520">NAD</keyword>